<comment type="similarity">
    <text evidence="1">In the C-terminal section; belongs to the class-I pyridoxal-phosphate-dependent aminotransferase family.</text>
</comment>
<dbReference type="InterPro" id="IPR015424">
    <property type="entry name" value="PyrdxlP-dep_Trfase"/>
</dbReference>
<dbReference type="InterPro" id="IPR036390">
    <property type="entry name" value="WH_DNA-bd_sf"/>
</dbReference>
<dbReference type="GO" id="GO:0030170">
    <property type="term" value="F:pyridoxal phosphate binding"/>
    <property type="evidence" value="ECO:0007669"/>
    <property type="project" value="InterPro"/>
</dbReference>
<dbReference type="CDD" id="cd00609">
    <property type="entry name" value="AAT_like"/>
    <property type="match status" value="1"/>
</dbReference>
<evidence type="ECO:0000313" key="7">
    <source>
        <dbReference type="EMBL" id="CAG5007584.1"/>
    </source>
</evidence>
<dbReference type="SUPFAM" id="SSF53383">
    <property type="entry name" value="PLP-dependent transferases"/>
    <property type="match status" value="1"/>
</dbReference>
<evidence type="ECO:0000256" key="1">
    <source>
        <dbReference type="ARBA" id="ARBA00005384"/>
    </source>
</evidence>
<dbReference type="PROSITE" id="PS50949">
    <property type="entry name" value="HTH_GNTR"/>
    <property type="match status" value="1"/>
</dbReference>
<evidence type="ECO:0000259" key="6">
    <source>
        <dbReference type="PROSITE" id="PS50949"/>
    </source>
</evidence>
<reference evidence="7" key="1">
    <citation type="submission" date="2021-04" db="EMBL/GenBank/DDBJ databases">
        <authorList>
            <person name="Rodrigo-Torres L."/>
            <person name="Arahal R. D."/>
            <person name="Lucena T."/>
        </authorList>
    </citation>
    <scope>NUCLEOTIDE SEQUENCE</scope>
    <source>
        <strain evidence="7">CECT 9275</strain>
    </source>
</reference>
<dbReference type="InterPro" id="IPR051446">
    <property type="entry name" value="HTH_trans_reg/aminotransferase"/>
</dbReference>
<dbReference type="Gene3D" id="3.40.640.10">
    <property type="entry name" value="Type I PLP-dependent aspartate aminotransferase-like (Major domain)"/>
    <property type="match status" value="1"/>
</dbReference>
<keyword evidence="2" id="KW-0663">Pyridoxal phosphate</keyword>
<dbReference type="Pfam" id="PF00392">
    <property type="entry name" value="GntR"/>
    <property type="match status" value="1"/>
</dbReference>
<dbReference type="Proteomes" id="UP000680038">
    <property type="component" value="Unassembled WGS sequence"/>
</dbReference>
<keyword evidence="5" id="KW-0804">Transcription</keyword>
<dbReference type="SUPFAM" id="SSF46785">
    <property type="entry name" value="Winged helix' DNA-binding domain"/>
    <property type="match status" value="1"/>
</dbReference>
<keyword evidence="8" id="KW-1185">Reference proteome</keyword>
<comment type="caution">
    <text evidence="7">The sequence shown here is derived from an EMBL/GenBank/DDBJ whole genome shotgun (WGS) entry which is preliminary data.</text>
</comment>
<name>A0A916NCZ1_9BACT</name>
<evidence type="ECO:0000313" key="8">
    <source>
        <dbReference type="Proteomes" id="UP000680038"/>
    </source>
</evidence>
<feature type="domain" description="HTH gntR-type" evidence="6">
    <location>
        <begin position="21"/>
        <end position="89"/>
    </location>
</feature>
<dbReference type="Gene3D" id="1.10.10.10">
    <property type="entry name" value="Winged helix-like DNA-binding domain superfamily/Winged helix DNA-binding domain"/>
    <property type="match status" value="1"/>
</dbReference>
<gene>
    <name evidence="7" type="primary">gabR</name>
    <name evidence="7" type="ORF">DYBT9275_04081</name>
</gene>
<sequence>MSSPVEIPFESLITIDRENKTPVYQQIARQIIISIQQGILRAGVKLPGSRTLAARLTVHRKTVVAAVNELDAQGWIEVIPDKGIFVSSRTTETYTTTLPLHSGTLPTYPGHTGFAFKQSMLLDRPVSLSPADLEFTDGLPDVRLAPLDKLSKAYASVLRRNNSRKHLGYSHVEGNEYFRDKLAIYLNDTRGLQPGTSNILTTRGIQMGIFLVSMLLLEPGDTVLVGDLSYYVANMIFQQAGAHIRSIPVDEHGISLEAVRKLCVTSKVRMLYITPHHHYPTTVTLSAERRIELLNLSAQYGFIILEDDYDYDFHYQSSPVLPLASADRSGMVVYIGSFCKALAPGLRCGYIVAPQNLIAELAKLRRIIDRQGDMVMEQALGEMLHEGEIRRHLKKAQKIYQARRDELCQLLHDNFQEHITFHTPPGGLAVWTEWTRNVNLLRISRECLRYNLHLPQTLLFQTGKLSAVRLGFGNMNEAEMNKAISILAEVTRRTGKD</sequence>
<keyword evidence="3" id="KW-0805">Transcription regulation</keyword>
<evidence type="ECO:0000256" key="5">
    <source>
        <dbReference type="ARBA" id="ARBA00023163"/>
    </source>
</evidence>
<organism evidence="7 8">
    <name type="scientific">Dyadobacter helix</name>
    <dbReference type="NCBI Taxonomy" id="2822344"/>
    <lineage>
        <taxon>Bacteria</taxon>
        <taxon>Pseudomonadati</taxon>
        <taxon>Bacteroidota</taxon>
        <taxon>Cytophagia</taxon>
        <taxon>Cytophagales</taxon>
        <taxon>Spirosomataceae</taxon>
        <taxon>Dyadobacter</taxon>
    </lineage>
</organism>
<keyword evidence="4" id="KW-0238">DNA-binding</keyword>
<dbReference type="GO" id="GO:0003677">
    <property type="term" value="F:DNA binding"/>
    <property type="evidence" value="ECO:0007669"/>
    <property type="project" value="UniProtKB-KW"/>
</dbReference>
<accession>A0A916NCZ1</accession>
<dbReference type="InterPro" id="IPR004839">
    <property type="entry name" value="Aminotransferase_I/II_large"/>
</dbReference>
<evidence type="ECO:0000256" key="2">
    <source>
        <dbReference type="ARBA" id="ARBA00022898"/>
    </source>
</evidence>
<dbReference type="GO" id="GO:0003700">
    <property type="term" value="F:DNA-binding transcription factor activity"/>
    <property type="evidence" value="ECO:0007669"/>
    <property type="project" value="InterPro"/>
</dbReference>
<dbReference type="Pfam" id="PF00155">
    <property type="entry name" value="Aminotran_1_2"/>
    <property type="match status" value="1"/>
</dbReference>
<dbReference type="RefSeq" id="WP_215240494.1">
    <property type="nucleotide sequence ID" value="NZ_CAJRAF010000002.1"/>
</dbReference>
<evidence type="ECO:0000256" key="3">
    <source>
        <dbReference type="ARBA" id="ARBA00023015"/>
    </source>
</evidence>
<evidence type="ECO:0000256" key="4">
    <source>
        <dbReference type="ARBA" id="ARBA00023125"/>
    </source>
</evidence>
<dbReference type="InterPro" id="IPR036388">
    <property type="entry name" value="WH-like_DNA-bd_sf"/>
</dbReference>
<dbReference type="AlphaFoldDB" id="A0A916NCZ1"/>
<proteinExistence type="inferred from homology"/>
<dbReference type="InterPro" id="IPR015421">
    <property type="entry name" value="PyrdxlP-dep_Trfase_major"/>
</dbReference>
<dbReference type="PANTHER" id="PTHR46577">
    <property type="entry name" value="HTH-TYPE TRANSCRIPTIONAL REGULATORY PROTEIN GABR"/>
    <property type="match status" value="1"/>
</dbReference>
<dbReference type="InterPro" id="IPR000524">
    <property type="entry name" value="Tscrpt_reg_HTH_GntR"/>
</dbReference>
<dbReference type="EMBL" id="CAJRAF010000002">
    <property type="protein sequence ID" value="CAG5007584.1"/>
    <property type="molecule type" value="Genomic_DNA"/>
</dbReference>
<protein>
    <submittedName>
        <fullName evidence="7">HTH-type transcriptional regulatory protein GabR</fullName>
    </submittedName>
</protein>
<dbReference type="PANTHER" id="PTHR46577:SF1">
    <property type="entry name" value="HTH-TYPE TRANSCRIPTIONAL REGULATORY PROTEIN GABR"/>
    <property type="match status" value="1"/>
</dbReference>
<dbReference type="SMART" id="SM00345">
    <property type="entry name" value="HTH_GNTR"/>
    <property type="match status" value="1"/>
</dbReference>